<feature type="chain" id="PRO_5046476789" evidence="1">
    <location>
        <begin position="26"/>
        <end position="1030"/>
    </location>
</feature>
<evidence type="ECO:0000256" key="1">
    <source>
        <dbReference type="SAM" id="SignalP"/>
    </source>
</evidence>
<evidence type="ECO:0000313" key="3">
    <source>
        <dbReference type="Proteomes" id="UP001225316"/>
    </source>
</evidence>
<reference evidence="2 3" key="1">
    <citation type="submission" date="2023-04" db="EMBL/GenBank/DDBJ databases">
        <title>A novel bacteria isolated from coastal sediment.</title>
        <authorList>
            <person name="Liu X.-J."/>
            <person name="Du Z.-J."/>
        </authorList>
    </citation>
    <scope>NUCLEOTIDE SEQUENCE [LARGE SCALE GENOMIC DNA]</scope>
    <source>
        <strain evidence="2 3">SDUM461003</strain>
    </source>
</reference>
<dbReference type="Gene3D" id="1.25.40.10">
    <property type="entry name" value="Tetratricopeptide repeat domain"/>
    <property type="match status" value="3"/>
</dbReference>
<accession>A0ABU1AW88</accession>
<dbReference type="Proteomes" id="UP001225316">
    <property type="component" value="Unassembled WGS sequence"/>
</dbReference>
<dbReference type="EMBL" id="JARXHW010000015">
    <property type="protein sequence ID" value="MDQ8207534.1"/>
    <property type="molecule type" value="Genomic_DNA"/>
</dbReference>
<name>A0ABU1AW88_9BACT</name>
<sequence length="1030" mass="117873">MIYPLKRIAAIYCLFAFVWIAVASAAPRNESLAGQIQRAKALIGSQQLVKARPLLQSLRKNPDVDKGVHPTLDFHIALSYVFEYFQTDTPAALQEAIQRFTVFTKTYPKHTLAPVARYNLADLQAASKEFKAALQTYITLYRNPVPGIERDEVLRKIILIYILENQWVAGIPYFEDGMRSAESSQDRVTYAAYLLIAKAKQGNVSDSRQYLEFFNSSAPVFYTPRFNASLMEIGDQLKSEGDLASASLFYRFVRPYEALESGLSHYIESLQREVARYVGNVVLRNFYQQKKTELDNAQADLAALKASTNYTPLLNWRIASVYMDMGRDWEAYWRFRVMVDTYPQHEFAEDILFFSLSLARQLGLREEAGKLSERYLGSNSYEKYRGTVADALSTDYLEYDEFEEIYQLTRWYLEGNANDAAASLLLFKHGMARLTRFETRELVEDFQYFKERYDRSKSALVINYFLGIGQLSEENHQAALELFEEVIADPNTRFRADASFRKALCVMGLDRLVEARDLILDFVAKYPDNPLRAQAELVLGNLVHLLGDVESALGHYYQIEPHTDDPGLLASGEMKVAQIFFDRREEEAAIARLQKFIDAYSQEPEVIPVVVALSDFYDQLDQPRRALNSIQQPLDQFFDMTTVDELDSLLVDYLIKDRALRVMREKTDAFLQEISQSPELLRDLVGDRAKQYRFFKENSQIDALVKYRFVRDDVFRTAILDYYKQWDAAAAEQAALQNESIEGKAEPEPKPYPVVEHAVLEELKAEIRELNQTIPQQTADDWLENRLVRASAADNLPLVVRIEAALAATQEPKLQPRPELVRLIENEAIWSEIGPAGQLWILTVISESRPGQAAGILELAKADFMNTSVELDMHVLLAKTYQRLGQIENAIERYKILIKRFAAADESCEAALTIGRLEIERENFEAARKQLEMILYQNQWRGLRHGQALLWIGRAYAAEAKFSEAHGFFERIMLGYPGFNELLGIAYYEDILALKQMGEMSSAQTVYEAFNMTPGLEDTEAAALIRKEFE</sequence>
<feature type="signal peptide" evidence="1">
    <location>
        <begin position="1"/>
        <end position="25"/>
    </location>
</feature>
<dbReference type="Pfam" id="PF13174">
    <property type="entry name" value="TPR_6"/>
    <property type="match status" value="1"/>
</dbReference>
<organism evidence="2 3">
    <name type="scientific">Thalassobacterium maritimum</name>
    <dbReference type="NCBI Taxonomy" id="3041265"/>
    <lineage>
        <taxon>Bacteria</taxon>
        <taxon>Pseudomonadati</taxon>
        <taxon>Verrucomicrobiota</taxon>
        <taxon>Opitutia</taxon>
        <taxon>Puniceicoccales</taxon>
        <taxon>Coraliomargaritaceae</taxon>
        <taxon>Thalassobacterium</taxon>
    </lineage>
</organism>
<dbReference type="RefSeq" id="WP_308949700.1">
    <property type="nucleotide sequence ID" value="NZ_JARXHW010000015.1"/>
</dbReference>
<protein>
    <submittedName>
        <fullName evidence="2">Tetratricopeptide repeat protein</fullName>
    </submittedName>
</protein>
<dbReference type="InterPro" id="IPR011990">
    <property type="entry name" value="TPR-like_helical_dom_sf"/>
</dbReference>
<dbReference type="SUPFAM" id="SSF48452">
    <property type="entry name" value="TPR-like"/>
    <property type="match status" value="2"/>
</dbReference>
<dbReference type="InterPro" id="IPR019734">
    <property type="entry name" value="TPR_rpt"/>
</dbReference>
<proteinExistence type="predicted"/>
<comment type="caution">
    <text evidence="2">The sequence shown here is derived from an EMBL/GenBank/DDBJ whole genome shotgun (WGS) entry which is preliminary data.</text>
</comment>
<keyword evidence="3" id="KW-1185">Reference proteome</keyword>
<keyword evidence="1" id="KW-0732">Signal</keyword>
<dbReference type="Pfam" id="PF13432">
    <property type="entry name" value="TPR_16"/>
    <property type="match status" value="1"/>
</dbReference>
<evidence type="ECO:0000313" key="2">
    <source>
        <dbReference type="EMBL" id="MDQ8207534.1"/>
    </source>
</evidence>
<gene>
    <name evidence="2" type="ORF">QEH52_08440</name>
</gene>